<feature type="compositionally biased region" description="Basic and acidic residues" evidence="1">
    <location>
        <begin position="1"/>
        <end position="14"/>
    </location>
</feature>
<name>A0A2A9HFW3_TEPT2</name>
<organism evidence="2 3">
    <name type="scientific">Tepidiforma thermophila (strain KCTC 52669 / CGMCC 1.13589 / G233)</name>
    <dbReference type="NCBI Taxonomy" id="2761530"/>
    <lineage>
        <taxon>Bacteria</taxon>
        <taxon>Bacillati</taxon>
        <taxon>Chloroflexota</taxon>
        <taxon>Tepidiformia</taxon>
        <taxon>Tepidiformales</taxon>
        <taxon>Tepidiformaceae</taxon>
        <taxon>Tepidiforma</taxon>
    </lineage>
</organism>
<proteinExistence type="predicted"/>
<evidence type="ECO:0000313" key="2">
    <source>
        <dbReference type="EMBL" id="PFG74678.1"/>
    </source>
</evidence>
<gene>
    <name evidence="2" type="ORF">A9A59_1915</name>
</gene>
<evidence type="ECO:0000313" key="3">
    <source>
        <dbReference type="Proteomes" id="UP000223071"/>
    </source>
</evidence>
<dbReference type="EMBL" id="PDJQ01000001">
    <property type="protein sequence ID" value="PFG74678.1"/>
    <property type="molecule type" value="Genomic_DNA"/>
</dbReference>
<dbReference type="AlphaFoldDB" id="A0A2A9HFW3"/>
<evidence type="ECO:0000256" key="1">
    <source>
        <dbReference type="SAM" id="MobiDB-lite"/>
    </source>
</evidence>
<comment type="caution">
    <text evidence="2">The sequence shown here is derived from an EMBL/GenBank/DDBJ whole genome shotgun (WGS) entry which is preliminary data.</text>
</comment>
<keyword evidence="3" id="KW-1185">Reference proteome</keyword>
<protein>
    <submittedName>
        <fullName evidence="2">Uncharacterized protein</fullName>
    </submittedName>
</protein>
<reference evidence="2 3" key="1">
    <citation type="submission" date="2017-09" db="EMBL/GenBank/DDBJ databases">
        <title>Sequencing the genomes of two abundant thermophiles in Great Basin hot springs: Thermocrinis jamiesonii and novel Chloroflexi Thermoflexus hugenholtzii.</title>
        <authorList>
            <person name="Hedlund B."/>
        </authorList>
    </citation>
    <scope>NUCLEOTIDE SEQUENCE [LARGE SCALE GENOMIC DNA]</scope>
    <source>
        <strain evidence="2 3">G233</strain>
    </source>
</reference>
<sequence>MAEFAVIRDSEAPRPPRQTGRLAARMREYEKYVEQVPQGKVGKLVPGPGETPRSIAMRISRAARRTGKSANTWVVDGVVYFTVA</sequence>
<accession>A0A2A9HFW3</accession>
<dbReference type="Proteomes" id="UP000223071">
    <property type="component" value="Unassembled WGS sequence"/>
</dbReference>
<feature type="region of interest" description="Disordered" evidence="1">
    <location>
        <begin position="1"/>
        <end position="20"/>
    </location>
</feature>